<evidence type="ECO:0000313" key="2">
    <source>
        <dbReference type="Proteomes" id="UP001642483"/>
    </source>
</evidence>
<evidence type="ECO:0008006" key="3">
    <source>
        <dbReference type="Google" id="ProtNLM"/>
    </source>
</evidence>
<name>A0ABP0GEC7_CLALP</name>
<proteinExistence type="predicted"/>
<organism evidence="1 2">
    <name type="scientific">Clavelina lepadiformis</name>
    <name type="common">Light-bulb sea squirt</name>
    <name type="synonym">Ascidia lepadiformis</name>
    <dbReference type="NCBI Taxonomy" id="159417"/>
    <lineage>
        <taxon>Eukaryota</taxon>
        <taxon>Metazoa</taxon>
        <taxon>Chordata</taxon>
        <taxon>Tunicata</taxon>
        <taxon>Ascidiacea</taxon>
        <taxon>Aplousobranchia</taxon>
        <taxon>Clavelinidae</taxon>
        <taxon>Clavelina</taxon>
    </lineage>
</organism>
<reference evidence="1 2" key="1">
    <citation type="submission" date="2024-02" db="EMBL/GenBank/DDBJ databases">
        <authorList>
            <person name="Daric V."/>
            <person name="Darras S."/>
        </authorList>
    </citation>
    <scope>NUCLEOTIDE SEQUENCE [LARGE SCALE GENOMIC DNA]</scope>
</reference>
<keyword evidence="2" id="KW-1185">Reference proteome</keyword>
<sequence length="123" mass="14495">MEGQPSVATPNMLLQELRRRNILRQQPRIDAVPELEVDAFKLFYRPEIILQKSEGRETRIPQRQRNDRLAAIREVWEAFNINLRNIYTPKESLTVDEQLVGYRGKNIHAIETKEIWCKVLLAV</sequence>
<accession>A0ABP0GEC7</accession>
<protein>
    <recommendedName>
        <fullName evidence="3">Transposase</fullName>
    </recommendedName>
</protein>
<evidence type="ECO:0000313" key="1">
    <source>
        <dbReference type="EMBL" id="CAK8690146.1"/>
    </source>
</evidence>
<comment type="caution">
    <text evidence="1">The sequence shown here is derived from an EMBL/GenBank/DDBJ whole genome shotgun (WGS) entry which is preliminary data.</text>
</comment>
<dbReference type="Proteomes" id="UP001642483">
    <property type="component" value="Unassembled WGS sequence"/>
</dbReference>
<gene>
    <name evidence="1" type="ORF">CVLEPA_LOCUS22781</name>
</gene>
<dbReference type="EMBL" id="CAWYQH010000114">
    <property type="protein sequence ID" value="CAK8690146.1"/>
    <property type="molecule type" value="Genomic_DNA"/>
</dbReference>